<evidence type="ECO:0000313" key="4">
    <source>
        <dbReference type="Proteomes" id="UP000829196"/>
    </source>
</evidence>
<sequence length="116" mass="13160">MSAKKALIPNFMLAVSEALLSIFFPSCDPSGAKLFAPSIATACGEEPTAHPICYSSHLKTQERREEETEEAERDELERLLDNLRRSIVTLSSHWFFFFPPNSYHSFSSLQLEGLHR</sequence>
<evidence type="ECO:0000313" key="3">
    <source>
        <dbReference type="EMBL" id="KAI0530702.1"/>
    </source>
</evidence>
<dbReference type="AlphaFoldDB" id="A0A8T3CBC3"/>
<evidence type="ECO:0000256" key="1">
    <source>
        <dbReference type="SAM" id="Coils"/>
    </source>
</evidence>
<name>A0A8T3CBC3_DENNO</name>
<keyword evidence="2" id="KW-0732">Signal</keyword>
<reference evidence="3" key="1">
    <citation type="journal article" date="2022" name="Front. Genet.">
        <title>Chromosome-Scale Assembly of the Dendrobium nobile Genome Provides Insights Into the Molecular Mechanism of the Biosynthesis of the Medicinal Active Ingredient of Dendrobium.</title>
        <authorList>
            <person name="Xu Q."/>
            <person name="Niu S.-C."/>
            <person name="Li K.-L."/>
            <person name="Zheng P.-J."/>
            <person name="Zhang X.-J."/>
            <person name="Jia Y."/>
            <person name="Liu Y."/>
            <person name="Niu Y.-X."/>
            <person name="Yu L.-H."/>
            <person name="Chen D.-F."/>
            <person name="Zhang G.-Q."/>
        </authorList>
    </citation>
    <scope>NUCLEOTIDE SEQUENCE</scope>
    <source>
        <tissue evidence="3">Leaf</tissue>
    </source>
</reference>
<comment type="caution">
    <text evidence="3">The sequence shown here is derived from an EMBL/GenBank/DDBJ whole genome shotgun (WGS) entry which is preliminary data.</text>
</comment>
<feature type="signal peptide" evidence="2">
    <location>
        <begin position="1"/>
        <end position="18"/>
    </location>
</feature>
<dbReference type="Proteomes" id="UP000829196">
    <property type="component" value="Unassembled WGS sequence"/>
</dbReference>
<protein>
    <submittedName>
        <fullName evidence="3">Uncharacterized protein</fullName>
    </submittedName>
</protein>
<keyword evidence="1" id="KW-0175">Coiled coil</keyword>
<gene>
    <name evidence="3" type="ORF">KFK09_000250</name>
</gene>
<evidence type="ECO:0000256" key="2">
    <source>
        <dbReference type="SAM" id="SignalP"/>
    </source>
</evidence>
<keyword evidence="4" id="KW-1185">Reference proteome</keyword>
<accession>A0A8T3CBC3</accession>
<organism evidence="3 4">
    <name type="scientific">Dendrobium nobile</name>
    <name type="common">Orchid</name>
    <dbReference type="NCBI Taxonomy" id="94219"/>
    <lineage>
        <taxon>Eukaryota</taxon>
        <taxon>Viridiplantae</taxon>
        <taxon>Streptophyta</taxon>
        <taxon>Embryophyta</taxon>
        <taxon>Tracheophyta</taxon>
        <taxon>Spermatophyta</taxon>
        <taxon>Magnoliopsida</taxon>
        <taxon>Liliopsida</taxon>
        <taxon>Asparagales</taxon>
        <taxon>Orchidaceae</taxon>
        <taxon>Epidendroideae</taxon>
        <taxon>Malaxideae</taxon>
        <taxon>Dendrobiinae</taxon>
        <taxon>Dendrobium</taxon>
    </lineage>
</organism>
<proteinExistence type="predicted"/>
<feature type="coiled-coil region" evidence="1">
    <location>
        <begin position="59"/>
        <end position="93"/>
    </location>
</feature>
<dbReference type="EMBL" id="JAGYWB010000001">
    <property type="protein sequence ID" value="KAI0530702.1"/>
    <property type="molecule type" value="Genomic_DNA"/>
</dbReference>
<feature type="chain" id="PRO_5035773343" evidence="2">
    <location>
        <begin position="19"/>
        <end position="116"/>
    </location>
</feature>